<evidence type="ECO:0000313" key="3">
    <source>
        <dbReference type="Proteomes" id="UP000277204"/>
    </source>
</evidence>
<proteinExistence type="predicted"/>
<name>A0A3P7XFX5_9TREM</name>
<keyword evidence="3" id="KW-1185">Reference proteome</keyword>
<accession>A0A3P7XFX5</accession>
<feature type="region of interest" description="Disordered" evidence="1">
    <location>
        <begin position="1"/>
        <end position="39"/>
    </location>
</feature>
<sequence length="39" mass="4345">MGNRSRYEKDEQLEGAGKDCPGQSWMDSAGGRPMLLDEE</sequence>
<dbReference type="EMBL" id="UZAI01001714">
    <property type="protein sequence ID" value="VDO64639.1"/>
    <property type="molecule type" value="Genomic_DNA"/>
</dbReference>
<dbReference type="Proteomes" id="UP000277204">
    <property type="component" value="Unassembled WGS sequence"/>
</dbReference>
<protein>
    <submittedName>
        <fullName evidence="2">Uncharacterized protein</fullName>
    </submittedName>
</protein>
<feature type="compositionally biased region" description="Basic and acidic residues" evidence="1">
    <location>
        <begin position="1"/>
        <end position="12"/>
    </location>
</feature>
<gene>
    <name evidence="2" type="ORF">SMRZ_LOCUS5125</name>
</gene>
<evidence type="ECO:0000256" key="1">
    <source>
        <dbReference type="SAM" id="MobiDB-lite"/>
    </source>
</evidence>
<organism evidence="2 3">
    <name type="scientific">Schistosoma margrebowiei</name>
    <dbReference type="NCBI Taxonomy" id="48269"/>
    <lineage>
        <taxon>Eukaryota</taxon>
        <taxon>Metazoa</taxon>
        <taxon>Spiralia</taxon>
        <taxon>Lophotrochozoa</taxon>
        <taxon>Platyhelminthes</taxon>
        <taxon>Trematoda</taxon>
        <taxon>Digenea</taxon>
        <taxon>Strigeidida</taxon>
        <taxon>Schistosomatoidea</taxon>
        <taxon>Schistosomatidae</taxon>
        <taxon>Schistosoma</taxon>
    </lineage>
</organism>
<reference evidence="2 3" key="1">
    <citation type="submission" date="2018-11" db="EMBL/GenBank/DDBJ databases">
        <authorList>
            <consortium name="Pathogen Informatics"/>
        </authorList>
    </citation>
    <scope>NUCLEOTIDE SEQUENCE [LARGE SCALE GENOMIC DNA]</scope>
    <source>
        <strain evidence="2 3">Zambia</strain>
    </source>
</reference>
<dbReference type="AlphaFoldDB" id="A0A3P7XFX5"/>
<evidence type="ECO:0000313" key="2">
    <source>
        <dbReference type="EMBL" id="VDO64639.1"/>
    </source>
</evidence>